<dbReference type="Proteomes" id="UP001642360">
    <property type="component" value="Unassembled WGS sequence"/>
</dbReference>
<sequence>MGLAKKAMVLFWMMAVCEVSMGSVYKVGDSAGWTTVGNVDYNKWASTKNFLVGDIIIFEYHKQFHNVMQVSRSDFHSCNATAPIATYSTGNDSITIRWPGHYFFICGFPGHCLAEQKVDIRVLRASHPSASPSVSPSAAPYESEPAASPIGLITPNPSENSAPSLLSSNWSLSSKFGLSIVIVLASYISGFVY</sequence>
<protein>
    <recommendedName>
        <fullName evidence="5">Phytocyanin domain-containing protein</fullName>
    </recommendedName>
</protein>
<dbReference type="SUPFAM" id="SSF49503">
    <property type="entry name" value="Cupredoxins"/>
    <property type="match status" value="1"/>
</dbReference>
<reference evidence="6 7" key="1">
    <citation type="submission" date="2024-02" db="EMBL/GenBank/DDBJ databases">
        <authorList>
            <person name="Vignale AGUSTIN F."/>
            <person name="Sosa J E."/>
            <person name="Modenutti C."/>
        </authorList>
    </citation>
    <scope>NUCLEOTIDE SEQUENCE [LARGE SCALE GENOMIC DNA]</scope>
</reference>
<keyword evidence="4" id="KW-0732">Signal</keyword>
<dbReference type="GO" id="GO:0046872">
    <property type="term" value="F:metal ion binding"/>
    <property type="evidence" value="ECO:0007669"/>
    <property type="project" value="UniProtKB-KW"/>
</dbReference>
<feature type="domain" description="Phytocyanin" evidence="5">
    <location>
        <begin position="23"/>
        <end position="124"/>
    </location>
</feature>
<dbReference type="PROSITE" id="PS00196">
    <property type="entry name" value="COPPER_BLUE"/>
    <property type="match status" value="1"/>
</dbReference>
<accession>A0ABC8RYF3</accession>
<dbReference type="InterPro" id="IPR028871">
    <property type="entry name" value="BlueCu_1_BS"/>
</dbReference>
<evidence type="ECO:0000313" key="6">
    <source>
        <dbReference type="EMBL" id="CAK9147057.1"/>
    </source>
</evidence>
<dbReference type="PANTHER" id="PTHR33021:SF443">
    <property type="entry name" value="MAVICYANIN-LIKE"/>
    <property type="match status" value="1"/>
</dbReference>
<keyword evidence="2" id="KW-0186">Copper</keyword>
<evidence type="ECO:0000313" key="7">
    <source>
        <dbReference type="Proteomes" id="UP001642360"/>
    </source>
</evidence>
<feature type="signal peptide" evidence="4">
    <location>
        <begin position="1"/>
        <end position="22"/>
    </location>
</feature>
<dbReference type="InterPro" id="IPR008972">
    <property type="entry name" value="Cupredoxin"/>
</dbReference>
<dbReference type="Gene3D" id="2.60.40.420">
    <property type="entry name" value="Cupredoxins - blue copper proteins"/>
    <property type="match status" value="1"/>
</dbReference>
<proteinExistence type="predicted"/>
<dbReference type="PROSITE" id="PS51485">
    <property type="entry name" value="PHYTOCYANIN"/>
    <property type="match status" value="1"/>
</dbReference>
<dbReference type="Pfam" id="PF02298">
    <property type="entry name" value="Cu_bind_like"/>
    <property type="match status" value="1"/>
</dbReference>
<dbReference type="EMBL" id="CAUOFW020001636">
    <property type="protein sequence ID" value="CAK9147057.1"/>
    <property type="molecule type" value="Genomic_DNA"/>
</dbReference>
<name>A0ABC8RYF3_9AQUA</name>
<dbReference type="PANTHER" id="PTHR33021">
    <property type="entry name" value="BLUE COPPER PROTEIN"/>
    <property type="match status" value="1"/>
</dbReference>
<keyword evidence="3" id="KW-0325">Glycoprotein</keyword>
<dbReference type="AlphaFoldDB" id="A0ABC8RYF3"/>
<comment type="caution">
    <text evidence="6">The sequence shown here is derived from an EMBL/GenBank/DDBJ whole genome shotgun (WGS) entry which is preliminary data.</text>
</comment>
<evidence type="ECO:0000256" key="4">
    <source>
        <dbReference type="SAM" id="SignalP"/>
    </source>
</evidence>
<keyword evidence="7" id="KW-1185">Reference proteome</keyword>
<evidence type="ECO:0000256" key="2">
    <source>
        <dbReference type="ARBA" id="ARBA00023008"/>
    </source>
</evidence>
<dbReference type="InterPro" id="IPR003245">
    <property type="entry name" value="Phytocyanin_dom"/>
</dbReference>
<evidence type="ECO:0000259" key="5">
    <source>
        <dbReference type="PROSITE" id="PS51485"/>
    </source>
</evidence>
<keyword evidence="1" id="KW-0479">Metal-binding</keyword>
<evidence type="ECO:0000256" key="1">
    <source>
        <dbReference type="ARBA" id="ARBA00022723"/>
    </source>
</evidence>
<dbReference type="InterPro" id="IPR039391">
    <property type="entry name" value="Phytocyanin-like"/>
</dbReference>
<evidence type="ECO:0000256" key="3">
    <source>
        <dbReference type="ARBA" id="ARBA00023180"/>
    </source>
</evidence>
<feature type="chain" id="PRO_5044854121" description="Phytocyanin domain-containing protein" evidence="4">
    <location>
        <begin position="23"/>
        <end position="193"/>
    </location>
</feature>
<dbReference type="FunFam" id="2.60.40.420:FF:000003">
    <property type="entry name" value="Blue copper"/>
    <property type="match status" value="1"/>
</dbReference>
<organism evidence="6 7">
    <name type="scientific">Ilex paraguariensis</name>
    <name type="common">yerba mate</name>
    <dbReference type="NCBI Taxonomy" id="185542"/>
    <lineage>
        <taxon>Eukaryota</taxon>
        <taxon>Viridiplantae</taxon>
        <taxon>Streptophyta</taxon>
        <taxon>Embryophyta</taxon>
        <taxon>Tracheophyta</taxon>
        <taxon>Spermatophyta</taxon>
        <taxon>Magnoliopsida</taxon>
        <taxon>eudicotyledons</taxon>
        <taxon>Gunneridae</taxon>
        <taxon>Pentapetalae</taxon>
        <taxon>asterids</taxon>
        <taxon>campanulids</taxon>
        <taxon>Aquifoliales</taxon>
        <taxon>Aquifoliaceae</taxon>
        <taxon>Ilex</taxon>
    </lineage>
</organism>
<gene>
    <name evidence="6" type="ORF">ILEXP_LOCUS14933</name>
</gene>